<name>A0A841K6N9_9HYPH</name>
<evidence type="ECO:0000256" key="1">
    <source>
        <dbReference type="SAM" id="Coils"/>
    </source>
</evidence>
<dbReference type="AlphaFoldDB" id="A0A841K6N9"/>
<dbReference type="RefSeq" id="WP_183332395.1">
    <property type="nucleotide sequence ID" value="NZ_BMHX01000002.1"/>
</dbReference>
<reference evidence="2 3" key="1">
    <citation type="submission" date="2020-08" db="EMBL/GenBank/DDBJ databases">
        <title>Genomic Encyclopedia of Type Strains, Phase IV (KMG-IV): sequencing the most valuable type-strain genomes for metagenomic binning, comparative biology and taxonomic classification.</title>
        <authorList>
            <person name="Goeker M."/>
        </authorList>
    </citation>
    <scope>NUCLEOTIDE SEQUENCE [LARGE SCALE GENOMIC DNA]</scope>
    <source>
        <strain evidence="2 3">DSM 101465</strain>
    </source>
</reference>
<proteinExistence type="predicted"/>
<comment type="caution">
    <text evidence="2">The sequence shown here is derived from an EMBL/GenBank/DDBJ whole genome shotgun (WGS) entry which is preliminary data.</text>
</comment>
<protein>
    <submittedName>
        <fullName evidence="2">Uncharacterized protein</fullName>
    </submittedName>
</protein>
<dbReference type="EMBL" id="JACHEH010000002">
    <property type="protein sequence ID" value="MBB6167122.1"/>
    <property type="molecule type" value="Genomic_DNA"/>
</dbReference>
<evidence type="ECO:0000313" key="3">
    <source>
        <dbReference type="Proteomes" id="UP000588017"/>
    </source>
</evidence>
<organism evidence="2 3">
    <name type="scientific">Chelatococcus composti</name>
    <dbReference type="NCBI Taxonomy" id="1743235"/>
    <lineage>
        <taxon>Bacteria</taxon>
        <taxon>Pseudomonadati</taxon>
        <taxon>Pseudomonadota</taxon>
        <taxon>Alphaproteobacteria</taxon>
        <taxon>Hyphomicrobiales</taxon>
        <taxon>Chelatococcaceae</taxon>
        <taxon>Chelatococcus</taxon>
    </lineage>
</organism>
<evidence type="ECO:0000313" key="2">
    <source>
        <dbReference type="EMBL" id="MBB6167122.1"/>
    </source>
</evidence>
<gene>
    <name evidence="2" type="ORF">HNQ73_000740</name>
</gene>
<accession>A0A841K6N9</accession>
<feature type="coiled-coil region" evidence="1">
    <location>
        <begin position="148"/>
        <end position="175"/>
    </location>
</feature>
<keyword evidence="3" id="KW-1185">Reference proteome</keyword>
<keyword evidence="1" id="KW-0175">Coiled coil</keyword>
<dbReference type="Proteomes" id="UP000588017">
    <property type="component" value="Unassembled WGS sequence"/>
</dbReference>
<sequence length="213" mass="23344">MASRLSIINDALLGTGNNRLNVEYDGSDAWTMAESAYRRAVGYLIAKHDWNFATRTVPLAGLLPSSPHPLLSKAYALPGDCLHVSSVWIGLNGGPGSVPLNRYEIVDDKLCCDHDQGLTILYVRAPDPDKWPPGFVEVCIAKVEAYLLQGLNEDTDNARRRHADVEDMLAELRTRHDQQTPARAILRSRSAERRAGGSGRAFLPVPPYGGVGR</sequence>